<dbReference type="OrthoDB" id="6497213at2"/>
<keyword evidence="1" id="KW-0472">Membrane</keyword>
<feature type="transmembrane region" description="Helical" evidence="1">
    <location>
        <begin position="20"/>
        <end position="39"/>
    </location>
</feature>
<organism evidence="2 3">
    <name type="scientific">Gibbsiella quercinecans</name>
    <dbReference type="NCBI Taxonomy" id="929813"/>
    <lineage>
        <taxon>Bacteria</taxon>
        <taxon>Pseudomonadati</taxon>
        <taxon>Pseudomonadota</taxon>
        <taxon>Gammaproteobacteria</taxon>
        <taxon>Enterobacterales</taxon>
        <taxon>Yersiniaceae</taxon>
        <taxon>Gibbsiella</taxon>
    </lineage>
</organism>
<proteinExistence type="predicted"/>
<dbReference type="Proteomes" id="UP000217182">
    <property type="component" value="Chromosome"/>
</dbReference>
<dbReference type="RefSeq" id="WP_095846746.1">
    <property type="nucleotide sequence ID" value="NZ_CP014136.1"/>
</dbReference>
<keyword evidence="3" id="KW-1185">Reference proteome</keyword>
<evidence type="ECO:0000256" key="1">
    <source>
        <dbReference type="SAM" id="Phobius"/>
    </source>
</evidence>
<protein>
    <recommendedName>
        <fullName evidence="4">Pilus assembly protein HofO</fullName>
    </recommendedName>
</protein>
<evidence type="ECO:0008006" key="4">
    <source>
        <dbReference type="Google" id="ProtNLM"/>
    </source>
</evidence>
<sequence>MDKPLPLWLHSWLARSGWQWLIVQWGLLGLCLLPGALMLRNEWLACREQQAQQRQLATQLSELRQQLAPLPTLAELEARLQSSAEQGAPADVGELLQDAGGTLQRWQRGEPGRQRLHLLIDYSGLLQLLENIPVQWGIGQLTIQAHGDELAVQMLLQENLGEPHD</sequence>
<dbReference type="AlphaFoldDB" id="A0A250B2G4"/>
<dbReference type="KEGG" id="gqu:AWC35_12820"/>
<accession>A0A250B2G4</accession>
<keyword evidence="1" id="KW-1133">Transmembrane helix</keyword>
<keyword evidence="1" id="KW-0812">Transmembrane</keyword>
<reference evidence="2 3" key="1">
    <citation type="submission" date="2016-01" db="EMBL/GenBank/DDBJ databases">
        <authorList>
            <person name="Oliw E.H."/>
        </authorList>
    </citation>
    <scope>NUCLEOTIDE SEQUENCE [LARGE SCALE GENOMIC DNA]</scope>
    <source>
        <strain evidence="2 3">FRB97</strain>
    </source>
</reference>
<dbReference type="EMBL" id="CP014136">
    <property type="protein sequence ID" value="ATA20142.1"/>
    <property type="molecule type" value="Genomic_DNA"/>
</dbReference>
<evidence type="ECO:0000313" key="3">
    <source>
        <dbReference type="Proteomes" id="UP000217182"/>
    </source>
</evidence>
<name>A0A250B2G4_9GAMM</name>
<gene>
    <name evidence="2" type="ORF">AWC35_12820</name>
</gene>
<evidence type="ECO:0000313" key="2">
    <source>
        <dbReference type="EMBL" id="ATA20142.1"/>
    </source>
</evidence>